<reference evidence="2 3" key="1">
    <citation type="journal article" date="2018" name="Nat. Ecol. Evol.">
        <title>Pezizomycetes genomes reveal the molecular basis of ectomycorrhizal truffle lifestyle.</title>
        <authorList>
            <person name="Murat C."/>
            <person name="Payen T."/>
            <person name="Noel B."/>
            <person name="Kuo A."/>
            <person name="Morin E."/>
            <person name="Chen J."/>
            <person name="Kohler A."/>
            <person name="Krizsan K."/>
            <person name="Balestrini R."/>
            <person name="Da Silva C."/>
            <person name="Montanini B."/>
            <person name="Hainaut M."/>
            <person name="Levati E."/>
            <person name="Barry K.W."/>
            <person name="Belfiori B."/>
            <person name="Cichocki N."/>
            <person name="Clum A."/>
            <person name="Dockter R.B."/>
            <person name="Fauchery L."/>
            <person name="Guy J."/>
            <person name="Iotti M."/>
            <person name="Le Tacon F."/>
            <person name="Lindquist E.A."/>
            <person name="Lipzen A."/>
            <person name="Malagnac F."/>
            <person name="Mello A."/>
            <person name="Molinier V."/>
            <person name="Miyauchi S."/>
            <person name="Poulain J."/>
            <person name="Riccioni C."/>
            <person name="Rubini A."/>
            <person name="Sitrit Y."/>
            <person name="Splivallo R."/>
            <person name="Traeger S."/>
            <person name="Wang M."/>
            <person name="Zifcakova L."/>
            <person name="Wipf D."/>
            <person name="Zambonelli A."/>
            <person name="Paolocci F."/>
            <person name="Nowrousian M."/>
            <person name="Ottonello S."/>
            <person name="Baldrian P."/>
            <person name="Spatafora J.W."/>
            <person name="Henrissat B."/>
            <person name="Nagy L.G."/>
            <person name="Aury J.M."/>
            <person name="Wincker P."/>
            <person name="Grigoriev I.V."/>
            <person name="Bonfante P."/>
            <person name="Martin F.M."/>
        </authorList>
    </citation>
    <scope>NUCLEOTIDE SEQUENCE [LARGE SCALE GENOMIC DNA]</scope>
    <source>
        <strain evidence="2 3">CCBAS932</strain>
    </source>
</reference>
<dbReference type="AlphaFoldDB" id="A0A3N4L0E4"/>
<protein>
    <submittedName>
        <fullName evidence="2">Uncharacterized protein</fullName>
    </submittedName>
</protein>
<evidence type="ECO:0000313" key="2">
    <source>
        <dbReference type="EMBL" id="RPB16294.1"/>
    </source>
</evidence>
<dbReference type="EMBL" id="ML119109">
    <property type="protein sequence ID" value="RPB16294.1"/>
    <property type="molecule type" value="Genomic_DNA"/>
</dbReference>
<sequence length="218" mass="24579">MVFRWTDSNKTLMHLLVNKFFRVRTCDPRIQGSPSARGPNAPNSSPQRRSEIGTAMSRRYMTVIITPSPLYNYSSTIINPPPPDDTFDPTTVVGGLGEMVILPPSAYVNILDEHTEIPPLDIDVDHDGTLDYTPKLSKLITLKLPKNREALKNLNQTQKYPRDTPPETVEVPSCFRKASTSGDVVLTSKDSYIAWFLEDPDPNPPARQQREKDHCHHN</sequence>
<keyword evidence="3" id="KW-1185">Reference proteome</keyword>
<dbReference type="Proteomes" id="UP000277580">
    <property type="component" value="Unassembled WGS sequence"/>
</dbReference>
<gene>
    <name evidence="2" type="ORF">P167DRAFT_594354</name>
</gene>
<feature type="compositionally biased region" description="Basic and acidic residues" evidence="1">
    <location>
        <begin position="208"/>
        <end position="218"/>
    </location>
</feature>
<accession>A0A3N4L0E4</accession>
<proteinExistence type="predicted"/>
<feature type="region of interest" description="Disordered" evidence="1">
    <location>
        <begin position="29"/>
        <end position="49"/>
    </location>
</feature>
<evidence type="ECO:0000313" key="3">
    <source>
        <dbReference type="Proteomes" id="UP000277580"/>
    </source>
</evidence>
<dbReference type="OrthoDB" id="10392739at2759"/>
<dbReference type="InParanoid" id="A0A3N4L0E4"/>
<organism evidence="2 3">
    <name type="scientific">Morchella conica CCBAS932</name>
    <dbReference type="NCBI Taxonomy" id="1392247"/>
    <lineage>
        <taxon>Eukaryota</taxon>
        <taxon>Fungi</taxon>
        <taxon>Dikarya</taxon>
        <taxon>Ascomycota</taxon>
        <taxon>Pezizomycotina</taxon>
        <taxon>Pezizomycetes</taxon>
        <taxon>Pezizales</taxon>
        <taxon>Morchellaceae</taxon>
        <taxon>Morchella</taxon>
    </lineage>
</organism>
<feature type="region of interest" description="Disordered" evidence="1">
    <location>
        <begin position="198"/>
        <end position="218"/>
    </location>
</feature>
<name>A0A3N4L0E4_9PEZI</name>
<evidence type="ECO:0000256" key="1">
    <source>
        <dbReference type="SAM" id="MobiDB-lite"/>
    </source>
</evidence>